<reference evidence="3 4" key="2">
    <citation type="submission" date="2021-10" db="EMBL/GenBank/DDBJ databases">
        <authorList>
            <person name="Piombo E."/>
        </authorList>
    </citation>
    <scope>NUCLEOTIDE SEQUENCE [LARGE SCALE GENOMIC DNA]</scope>
</reference>
<feature type="region of interest" description="Disordered" evidence="1">
    <location>
        <begin position="49"/>
        <end position="110"/>
    </location>
</feature>
<evidence type="ECO:0000256" key="1">
    <source>
        <dbReference type="SAM" id="MobiDB-lite"/>
    </source>
</evidence>
<dbReference type="PANTHER" id="PTHR23225:SF2">
    <property type="entry name" value="AT09679P-RELATED"/>
    <property type="match status" value="1"/>
</dbReference>
<feature type="compositionally biased region" description="Low complexity" evidence="1">
    <location>
        <begin position="94"/>
        <end position="107"/>
    </location>
</feature>
<feature type="region of interest" description="Disordered" evidence="1">
    <location>
        <begin position="212"/>
        <end position="269"/>
    </location>
</feature>
<name>A0A9N9ZCW5_9HYPO</name>
<feature type="domain" description="C2H2-type" evidence="2">
    <location>
        <begin position="297"/>
        <end position="318"/>
    </location>
</feature>
<dbReference type="OrthoDB" id="5388486at2759"/>
<evidence type="ECO:0000313" key="4">
    <source>
        <dbReference type="Proteomes" id="UP000775872"/>
    </source>
</evidence>
<gene>
    <name evidence="3" type="ORF">CSOL1703_00005062</name>
</gene>
<dbReference type="PROSITE" id="PS00028">
    <property type="entry name" value="ZINC_FINGER_C2H2_1"/>
    <property type="match status" value="1"/>
</dbReference>
<comment type="caution">
    <text evidence="3">The sequence shown here is derived from an EMBL/GenBank/DDBJ whole genome shotgun (WGS) entry which is preliminary data.</text>
</comment>
<dbReference type="AlphaFoldDB" id="A0A9N9ZCW5"/>
<dbReference type="SMART" id="SM00355">
    <property type="entry name" value="ZnF_C2H2"/>
    <property type="match status" value="2"/>
</dbReference>
<feature type="compositionally biased region" description="Basic residues" evidence="1">
    <location>
        <begin position="240"/>
        <end position="250"/>
    </location>
</feature>
<accession>A0A9N9ZCW5</accession>
<organism evidence="3 4">
    <name type="scientific">Clonostachys solani</name>
    <dbReference type="NCBI Taxonomy" id="160281"/>
    <lineage>
        <taxon>Eukaryota</taxon>
        <taxon>Fungi</taxon>
        <taxon>Dikarya</taxon>
        <taxon>Ascomycota</taxon>
        <taxon>Pezizomycotina</taxon>
        <taxon>Sordariomycetes</taxon>
        <taxon>Hypocreomycetidae</taxon>
        <taxon>Hypocreales</taxon>
        <taxon>Bionectriaceae</taxon>
        <taxon>Clonostachys</taxon>
    </lineage>
</organism>
<dbReference type="InterPro" id="IPR039970">
    <property type="entry name" value="TF_Grauzone"/>
</dbReference>
<dbReference type="InterPro" id="IPR013087">
    <property type="entry name" value="Znf_C2H2_type"/>
</dbReference>
<dbReference type="Proteomes" id="UP000775872">
    <property type="component" value="Unassembled WGS sequence"/>
</dbReference>
<protein>
    <recommendedName>
        <fullName evidence="2">C2H2-type domain-containing protein</fullName>
    </recommendedName>
</protein>
<dbReference type="GO" id="GO:0003700">
    <property type="term" value="F:DNA-binding transcription factor activity"/>
    <property type="evidence" value="ECO:0007669"/>
    <property type="project" value="InterPro"/>
</dbReference>
<dbReference type="EMBL" id="CABFOC020000045">
    <property type="protein sequence ID" value="CAH0053191.1"/>
    <property type="molecule type" value="Genomic_DNA"/>
</dbReference>
<dbReference type="PANTHER" id="PTHR23225">
    <property type="entry name" value="ZINC FINGER PROTEIN"/>
    <property type="match status" value="1"/>
</dbReference>
<dbReference type="Gene3D" id="3.30.160.60">
    <property type="entry name" value="Classic Zinc Finger"/>
    <property type="match status" value="1"/>
</dbReference>
<sequence>MDFNSPYAVLDGENEYSHADSFYQHHDLSGLDPALAGDDSLEQATIQRFLEEEEDPRRLWEMTPTPWPGTPSMGMSYPATPTLEPNDRSSTPDSFRLPSLPPNSSRPVRQGSLLRYGESQRPLTPLDSAFLTSTPGAFAEEDHSTPRAALMGLSITDDTREVVGNTIHVQMPNQIPSFRPSLGPNTSTPFPLKEENIPAKALETIPPVFLMSPPMQPHPLPKSSFTRPQIAASVPSKPKTTGKNKNRKQSPKTPGPTKVLKPRQRSTAKSNLKANAAINIFHSKFTAAISQLSDWECNKCEFSCKDYNTLDKHIKSDHARPFFCIFQFAGCDDRFAAKNEWKRHVMSQHVVAKVNVCTYGVCAQNNDKPTRSQTKYLDVEGKQFNRKDLYDSHIRRMHPYPATKKQSLKQWEDLLKILLRQSIHIRCSTPTYLECPSPDCNLSFEGDDAWDQRMEHTARHMEMAASGDADDIVIGGDNDRTLIEWASAPEVGVIKRVSGQWKVCFPSKKKKQSKYKKRK</sequence>
<evidence type="ECO:0000313" key="3">
    <source>
        <dbReference type="EMBL" id="CAH0053191.1"/>
    </source>
</evidence>
<proteinExistence type="predicted"/>
<reference evidence="4" key="1">
    <citation type="submission" date="2019-06" db="EMBL/GenBank/DDBJ databases">
        <authorList>
            <person name="Broberg M."/>
        </authorList>
    </citation>
    <scope>NUCLEOTIDE SEQUENCE [LARGE SCALE GENOMIC DNA]</scope>
</reference>
<keyword evidence="4" id="KW-1185">Reference proteome</keyword>
<evidence type="ECO:0000259" key="2">
    <source>
        <dbReference type="PROSITE" id="PS00028"/>
    </source>
</evidence>